<feature type="transmembrane region" description="Helical" evidence="12">
    <location>
        <begin position="253"/>
        <end position="274"/>
    </location>
</feature>
<dbReference type="Pfam" id="PF02793">
    <property type="entry name" value="HRM"/>
    <property type="match status" value="1"/>
</dbReference>
<feature type="transmembrane region" description="Helical" evidence="12">
    <location>
        <begin position="294"/>
        <end position="319"/>
    </location>
</feature>
<keyword evidence="7" id="KW-0297">G-protein coupled receptor</keyword>
<evidence type="ECO:0000256" key="10">
    <source>
        <dbReference type="ARBA" id="ARBA00023224"/>
    </source>
</evidence>
<reference evidence="15" key="1">
    <citation type="journal article" date="2015" name="Cell Rep.">
        <title>Large-Scale Combinatorial Deorphanization of Platynereis Neuropeptide GPCRs.</title>
        <authorList>
            <person name="Bauknecht P.M."/>
            <person name="Jekely G."/>
        </authorList>
    </citation>
    <scope>NUCLEOTIDE SEQUENCE</scope>
</reference>
<keyword evidence="4 12" id="KW-0812">Transmembrane</keyword>
<dbReference type="SMART" id="SM00008">
    <property type="entry name" value="HormR"/>
    <property type="match status" value="1"/>
</dbReference>
<evidence type="ECO:0000256" key="11">
    <source>
        <dbReference type="SAM" id="MobiDB-lite"/>
    </source>
</evidence>
<feature type="transmembrane region" description="Helical" evidence="12">
    <location>
        <begin position="340"/>
        <end position="362"/>
    </location>
</feature>
<dbReference type="AlphaFoldDB" id="A0A0K0PUR6"/>
<evidence type="ECO:0000256" key="1">
    <source>
        <dbReference type="ARBA" id="ARBA00004651"/>
    </source>
</evidence>
<dbReference type="PANTHER" id="PTHR45620">
    <property type="entry name" value="PDF RECEPTOR-LIKE PROTEIN-RELATED"/>
    <property type="match status" value="1"/>
</dbReference>
<dbReference type="GO" id="GO:0004948">
    <property type="term" value="F:calcitonin receptor activity"/>
    <property type="evidence" value="ECO:0007669"/>
    <property type="project" value="InterPro"/>
</dbReference>
<evidence type="ECO:0000259" key="14">
    <source>
        <dbReference type="PROSITE" id="PS50261"/>
    </source>
</evidence>
<dbReference type="InterPro" id="IPR017981">
    <property type="entry name" value="GPCR_2-like_7TM"/>
</dbReference>
<feature type="compositionally biased region" description="Polar residues" evidence="11">
    <location>
        <begin position="449"/>
        <end position="484"/>
    </location>
</feature>
<evidence type="ECO:0000256" key="8">
    <source>
        <dbReference type="ARBA" id="ARBA00023136"/>
    </source>
</evidence>
<organism evidence="15">
    <name type="scientific">Platynereis dumerilii</name>
    <name type="common">Dumeril's clam worm</name>
    <dbReference type="NCBI Taxonomy" id="6359"/>
    <lineage>
        <taxon>Eukaryota</taxon>
        <taxon>Metazoa</taxon>
        <taxon>Spiralia</taxon>
        <taxon>Lophotrochozoa</taxon>
        <taxon>Annelida</taxon>
        <taxon>Polychaeta</taxon>
        <taxon>Errantia</taxon>
        <taxon>Phyllodocida</taxon>
        <taxon>Nereididae</taxon>
        <taxon>Platynereis</taxon>
    </lineage>
</organism>
<keyword evidence="5" id="KW-0732">Signal</keyword>
<dbReference type="InterPro" id="IPR036445">
    <property type="entry name" value="GPCR_2_extracell_dom_sf"/>
</dbReference>
<dbReference type="Gene3D" id="4.10.1240.10">
    <property type="entry name" value="GPCR, family 2, extracellular hormone receptor domain"/>
    <property type="match status" value="1"/>
</dbReference>
<dbReference type="Gene3D" id="1.20.1070.10">
    <property type="entry name" value="Rhodopsin 7-helix transmembrane proteins"/>
    <property type="match status" value="1"/>
</dbReference>
<evidence type="ECO:0000256" key="6">
    <source>
        <dbReference type="ARBA" id="ARBA00022989"/>
    </source>
</evidence>
<feature type="transmembrane region" description="Helical" evidence="12">
    <location>
        <begin position="135"/>
        <end position="153"/>
    </location>
</feature>
<dbReference type="PRINTS" id="PR01350">
    <property type="entry name" value="CTRFAMILY"/>
</dbReference>
<dbReference type="InterPro" id="IPR003287">
    <property type="entry name" value="GPCR_2_calcitonin_rcpt_fam"/>
</dbReference>
<evidence type="ECO:0000256" key="9">
    <source>
        <dbReference type="ARBA" id="ARBA00023170"/>
    </source>
</evidence>
<dbReference type="SUPFAM" id="SSF111418">
    <property type="entry name" value="Hormone receptor domain"/>
    <property type="match status" value="1"/>
</dbReference>
<dbReference type="PANTHER" id="PTHR45620:SF1">
    <property type="entry name" value="G-PROTEIN COUPLED RECEPTORS FAMILY 2 PROFILE 2 DOMAIN-CONTAINING PROTEIN"/>
    <property type="match status" value="1"/>
</dbReference>
<feature type="region of interest" description="Disordered" evidence="11">
    <location>
        <begin position="449"/>
        <end position="490"/>
    </location>
</feature>
<keyword evidence="6 12" id="KW-1133">Transmembrane helix</keyword>
<keyword evidence="9 15" id="KW-0675">Receptor</keyword>
<feature type="domain" description="G-protein coupled receptors family 2 profile 1" evidence="13">
    <location>
        <begin position="31"/>
        <end position="116"/>
    </location>
</feature>
<dbReference type="GO" id="GO:0007188">
    <property type="term" value="P:adenylate cyclase-modulating G protein-coupled receptor signaling pathway"/>
    <property type="evidence" value="ECO:0007669"/>
    <property type="project" value="TreeGrafter"/>
</dbReference>
<sequence length="512" mass="58557">MTATNNSVVRNGIVYIYAEEQHQLVTQEATKCYMKIINETHEPLADPGYCPTVWDGIMCWDRTPNGTLNTQGCANYFNRFNITAEASKECMPSGNWYFSPKHNQTWSNYSQCVYNPPTSLMAAHIPILKIINNTGYSISLISLLVAVTIMLYFKKLRCPRTSVHVNLFLSFILRAAVCLLKEVVLVNGVALSSDFSKNDLGLVELTDSSHWECKFLMTLFNYFVGANCIWIFMEGLYLNNLLFWSVFSESSSVFWYIIAGWSLPLTWIVPWIVVRALYDNHLCWNAYINRNNMLIVRVPMMFFLVINFIFFINIVRVLFTKLRASNTNTPEARAYRYRTLARSTLVLIPLFGIHYMVFGALPENVEPQTELIKLYFESILTSIQGFCVALLFCFLNGEVQSEIKKKWYRYQLHRKGSGGNKATRNTWMTVSSYVTRARHSLHSINFTEKQDPVSMNASAPQSGGTTNRFSNGSATQLRAPTSVSKTDDTEAIELRTVEEDEEHEPMMSGERV</sequence>
<evidence type="ECO:0000256" key="7">
    <source>
        <dbReference type="ARBA" id="ARBA00023040"/>
    </source>
</evidence>
<dbReference type="GO" id="GO:0005886">
    <property type="term" value="C:plasma membrane"/>
    <property type="evidence" value="ECO:0007669"/>
    <property type="project" value="UniProtKB-SubCell"/>
</dbReference>
<feature type="transmembrane region" description="Helical" evidence="12">
    <location>
        <begin position="374"/>
        <end position="395"/>
    </location>
</feature>
<evidence type="ECO:0000313" key="15">
    <source>
        <dbReference type="EMBL" id="AKQ63007.1"/>
    </source>
</evidence>
<keyword evidence="8 12" id="KW-0472">Membrane</keyword>
<dbReference type="InterPro" id="IPR000832">
    <property type="entry name" value="GPCR_2_secretin-like"/>
</dbReference>
<dbReference type="PRINTS" id="PR00249">
    <property type="entry name" value="GPCRSECRETIN"/>
</dbReference>
<dbReference type="SUPFAM" id="SSF81321">
    <property type="entry name" value="Family A G protein-coupled receptor-like"/>
    <property type="match status" value="1"/>
</dbReference>
<dbReference type="InterPro" id="IPR001879">
    <property type="entry name" value="GPCR_2_extracellular_dom"/>
</dbReference>
<evidence type="ECO:0000256" key="2">
    <source>
        <dbReference type="ARBA" id="ARBA00005314"/>
    </source>
</evidence>
<accession>A0A0K0PUR6</accession>
<dbReference type="GO" id="GO:0007166">
    <property type="term" value="P:cell surface receptor signaling pathway"/>
    <property type="evidence" value="ECO:0007669"/>
    <property type="project" value="InterPro"/>
</dbReference>
<dbReference type="InterPro" id="IPR050332">
    <property type="entry name" value="GPCR_2"/>
</dbReference>
<evidence type="ECO:0000256" key="3">
    <source>
        <dbReference type="ARBA" id="ARBA00022475"/>
    </source>
</evidence>
<keyword evidence="10" id="KW-0807">Transducer</keyword>
<dbReference type="PROSITE" id="PS50261">
    <property type="entry name" value="G_PROTEIN_RECEP_F2_4"/>
    <property type="match status" value="1"/>
</dbReference>
<comment type="subcellular location">
    <subcellularLocation>
        <location evidence="1">Cell membrane</location>
        <topology evidence="1">Multi-pass membrane protein</topology>
    </subcellularLocation>
</comment>
<comment type="similarity">
    <text evidence="2">Belongs to the G-protein coupled receptor 2 family.</text>
</comment>
<dbReference type="GO" id="GO:0017046">
    <property type="term" value="F:peptide hormone binding"/>
    <property type="evidence" value="ECO:0007669"/>
    <property type="project" value="TreeGrafter"/>
</dbReference>
<protein>
    <submittedName>
        <fullName evidence="15">Orphan G-protein coupled receptor 13</fullName>
    </submittedName>
</protein>
<dbReference type="PROSITE" id="PS50227">
    <property type="entry name" value="G_PROTEIN_RECEP_F2_3"/>
    <property type="match status" value="1"/>
</dbReference>
<evidence type="ECO:0000256" key="5">
    <source>
        <dbReference type="ARBA" id="ARBA00022729"/>
    </source>
</evidence>
<dbReference type="Pfam" id="PF00002">
    <property type="entry name" value="7tm_2"/>
    <property type="match status" value="1"/>
</dbReference>
<evidence type="ECO:0000256" key="4">
    <source>
        <dbReference type="ARBA" id="ARBA00022692"/>
    </source>
</evidence>
<feature type="domain" description="G-protein coupled receptors family 2 profile 2" evidence="14">
    <location>
        <begin position="128"/>
        <end position="396"/>
    </location>
</feature>
<evidence type="ECO:0000256" key="12">
    <source>
        <dbReference type="SAM" id="Phobius"/>
    </source>
</evidence>
<proteinExistence type="evidence at transcript level"/>
<dbReference type="EMBL" id="KP293953">
    <property type="protein sequence ID" value="AKQ63007.1"/>
    <property type="molecule type" value="mRNA"/>
</dbReference>
<name>A0A0K0PUR6_PLADU</name>
<evidence type="ECO:0000259" key="13">
    <source>
        <dbReference type="PROSITE" id="PS50227"/>
    </source>
</evidence>
<keyword evidence="3" id="KW-1003">Cell membrane</keyword>